<dbReference type="PANTHER" id="PTHR43685:SF2">
    <property type="entry name" value="GLYCOSYLTRANSFERASE 2-LIKE DOMAIN-CONTAINING PROTEIN"/>
    <property type="match status" value="1"/>
</dbReference>
<dbReference type="Gene3D" id="3.40.50.2000">
    <property type="entry name" value="Glycogen Phosphorylase B"/>
    <property type="match status" value="1"/>
</dbReference>
<feature type="non-terminal residue" evidence="4">
    <location>
        <position position="687"/>
    </location>
</feature>
<dbReference type="SUPFAM" id="SSF53756">
    <property type="entry name" value="UDP-Glycosyltransferase/glycogen phosphorylase"/>
    <property type="match status" value="1"/>
</dbReference>
<dbReference type="InterPro" id="IPR050834">
    <property type="entry name" value="Glycosyltransf_2"/>
</dbReference>
<accession>A0A1I0IRW6</accession>
<keyword evidence="4" id="KW-0808">Transferase</keyword>
<dbReference type="PANTHER" id="PTHR43685">
    <property type="entry name" value="GLYCOSYLTRANSFERASE"/>
    <property type="match status" value="1"/>
</dbReference>
<dbReference type="InterPro" id="IPR029044">
    <property type="entry name" value="Nucleotide-diphossugar_trans"/>
</dbReference>
<keyword evidence="5" id="KW-1185">Reference proteome</keyword>
<dbReference type="CDD" id="cd00761">
    <property type="entry name" value="Glyco_tranf_GTA_type"/>
    <property type="match status" value="1"/>
</dbReference>
<dbReference type="GO" id="GO:0016740">
    <property type="term" value="F:transferase activity"/>
    <property type="evidence" value="ECO:0007669"/>
    <property type="project" value="UniProtKB-KW"/>
</dbReference>
<gene>
    <name evidence="4" type="ORF">SAMN04488546_4610</name>
</gene>
<dbReference type="SUPFAM" id="SSF53448">
    <property type="entry name" value="Nucleotide-diphospho-sugar transferases"/>
    <property type="match status" value="2"/>
</dbReference>
<dbReference type="Pfam" id="PF13524">
    <property type="entry name" value="Glyco_trans_1_2"/>
    <property type="match status" value="1"/>
</dbReference>
<dbReference type="OrthoDB" id="9798249at2"/>
<dbReference type="AlphaFoldDB" id="A0A1I0IRW6"/>
<evidence type="ECO:0000256" key="1">
    <source>
        <dbReference type="SAM" id="MobiDB-lite"/>
    </source>
</evidence>
<organism evidence="4 5">
    <name type="scientific">Geodermatophilus poikilotrophus</name>
    <dbReference type="NCBI Taxonomy" id="1333667"/>
    <lineage>
        <taxon>Bacteria</taxon>
        <taxon>Bacillati</taxon>
        <taxon>Actinomycetota</taxon>
        <taxon>Actinomycetes</taxon>
        <taxon>Geodermatophilales</taxon>
        <taxon>Geodermatophilaceae</taxon>
        <taxon>Geodermatophilus</taxon>
    </lineage>
</organism>
<evidence type="ECO:0000313" key="4">
    <source>
        <dbReference type="EMBL" id="SET99987.1"/>
    </source>
</evidence>
<protein>
    <submittedName>
        <fullName evidence="4">Glycosyl transferases group 1</fullName>
    </submittedName>
</protein>
<dbReference type="InterPro" id="IPR001173">
    <property type="entry name" value="Glyco_trans_2-like"/>
</dbReference>
<dbReference type="Pfam" id="PF00535">
    <property type="entry name" value="Glycos_transf_2"/>
    <property type="match status" value="1"/>
</dbReference>
<dbReference type="EMBL" id="FOIE01000017">
    <property type="protein sequence ID" value="SET99987.1"/>
    <property type="molecule type" value="Genomic_DNA"/>
</dbReference>
<feature type="compositionally biased region" description="Low complexity" evidence="1">
    <location>
        <begin position="257"/>
        <end position="275"/>
    </location>
</feature>
<proteinExistence type="predicted"/>
<evidence type="ECO:0000259" key="2">
    <source>
        <dbReference type="Pfam" id="PF00535"/>
    </source>
</evidence>
<feature type="domain" description="Glycosyltransferase 2-like" evidence="2">
    <location>
        <begin position="7"/>
        <end position="124"/>
    </location>
</feature>
<dbReference type="InterPro" id="IPR055259">
    <property type="entry name" value="YkvP/CgeB_Glyco_trans-like"/>
</dbReference>
<name>A0A1I0IRW6_9ACTN</name>
<feature type="domain" description="Spore protein YkvP/CgeB glycosyl transferase-like" evidence="3">
    <location>
        <begin position="479"/>
        <end position="626"/>
    </location>
</feature>
<sequence length="687" mass="73889">MTTPRVSVLLITRDHEELVERALASIESQTLGEAIEVVVADDASSDRTLPIIAAWSERVDVEVRVLTAETRLGPALNRHRGFAACRGGYIAVLEGDDEWLSADGLRRQVELLDGHPELSMAATRTLAVDDATGSSQTVPPIGDDCALVEVTSGRMADGVRFPTSSCVVYRAEALERLNPGVFETVAHGWLVDLAMTEYGNVGLLPDVTTRHRVRHDGLRTDQGGSPDLRSLLPDHAHLLGPTVVRELDRDVGPPDTPVDGVPGTTAAGTASPPAGQRGGIVALDDYFPTKGTGFRIAEFDWMLRHGVVAEVMTTVRPLDPLVTEYGALHPRTYRQISPYDARRLADFECASVMFLNNAAYFLADLERHALPFVLTLYPGGGLHLGDAAAERKLRRVLGSPQLRHVITTQPLVTDLVREVSGGSVPVTEVLGVTVNPGYLQPGPGLRTNYFGSGKPALDVCFVAHRYTADGSDKGFPVFLESLRMLGDAGLPVRGHVVGGFGPADVGAEYADLDLTFSGVLSTPDLREFYLGMDVIVSPTAPGRLAPGAFDGFPTGACVEAALCGVALVATDPLDQNRLFTDGRDIHMPRADAAEVAERILDMVAEHDGVRRVAQAGLRTTRRAYGVDAQLWSRRRVLEAARAVGRDQQTVAPGDPLVSILVPTYNGERFLKAALRSALEQSHRNVEV</sequence>
<dbReference type="RefSeq" id="WP_139206982.1">
    <property type="nucleotide sequence ID" value="NZ_FOIE01000017.1"/>
</dbReference>
<dbReference type="Proteomes" id="UP000198507">
    <property type="component" value="Unassembled WGS sequence"/>
</dbReference>
<dbReference type="Gene3D" id="3.90.550.10">
    <property type="entry name" value="Spore Coat Polysaccharide Biosynthesis Protein SpsA, Chain A"/>
    <property type="match status" value="2"/>
</dbReference>
<reference evidence="5" key="1">
    <citation type="submission" date="2016-10" db="EMBL/GenBank/DDBJ databases">
        <authorList>
            <person name="Varghese N."/>
            <person name="Submissions S."/>
        </authorList>
    </citation>
    <scope>NUCLEOTIDE SEQUENCE [LARGE SCALE GENOMIC DNA]</scope>
    <source>
        <strain evidence="5">DSM 44209</strain>
    </source>
</reference>
<feature type="region of interest" description="Disordered" evidence="1">
    <location>
        <begin position="247"/>
        <end position="276"/>
    </location>
</feature>
<evidence type="ECO:0000259" key="3">
    <source>
        <dbReference type="Pfam" id="PF13524"/>
    </source>
</evidence>
<evidence type="ECO:0000313" key="5">
    <source>
        <dbReference type="Proteomes" id="UP000198507"/>
    </source>
</evidence>